<accession>A0A6P5FJ96</accession>
<reference evidence="3" key="1">
    <citation type="journal article" date="2015" name="Nat. Genet.">
        <title>The pineapple genome and the evolution of CAM photosynthesis.</title>
        <authorList>
            <person name="Ming R."/>
            <person name="VanBuren R."/>
            <person name="Wai C.M."/>
            <person name="Tang H."/>
            <person name="Schatz M.C."/>
            <person name="Bowers J.E."/>
            <person name="Lyons E."/>
            <person name="Wang M.L."/>
            <person name="Chen J."/>
            <person name="Biggers E."/>
            <person name="Zhang J."/>
            <person name="Huang L."/>
            <person name="Zhang L."/>
            <person name="Miao W."/>
            <person name="Zhang J."/>
            <person name="Ye Z."/>
            <person name="Miao C."/>
            <person name="Lin Z."/>
            <person name="Wang H."/>
            <person name="Zhou H."/>
            <person name="Yim W.C."/>
            <person name="Priest H.D."/>
            <person name="Zheng C."/>
            <person name="Woodhouse M."/>
            <person name="Edger P.P."/>
            <person name="Guyot R."/>
            <person name="Guo H.B."/>
            <person name="Guo H."/>
            <person name="Zheng G."/>
            <person name="Singh R."/>
            <person name="Sharma A."/>
            <person name="Min X."/>
            <person name="Zheng Y."/>
            <person name="Lee H."/>
            <person name="Gurtowski J."/>
            <person name="Sedlazeck F.J."/>
            <person name="Harkess A."/>
            <person name="McKain M.R."/>
            <person name="Liao Z."/>
            <person name="Fang J."/>
            <person name="Liu J."/>
            <person name="Zhang X."/>
            <person name="Zhang Q."/>
            <person name="Hu W."/>
            <person name="Qin Y."/>
            <person name="Wang K."/>
            <person name="Chen L.Y."/>
            <person name="Shirley N."/>
            <person name="Lin Y.R."/>
            <person name="Liu L.Y."/>
            <person name="Hernandez A.G."/>
            <person name="Wright C.L."/>
            <person name="Bulone V."/>
            <person name="Tuskan G.A."/>
            <person name="Heath K."/>
            <person name="Zee F."/>
            <person name="Moore P.H."/>
            <person name="Sunkar R."/>
            <person name="Leebens-Mack J.H."/>
            <person name="Mockler T."/>
            <person name="Bennetzen J.L."/>
            <person name="Freeling M."/>
            <person name="Sankoff D."/>
            <person name="Paterson A.H."/>
            <person name="Zhu X."/>
            <person name="Yang X."/>
            <person name="Smith J.A."/>
            <person name="Cushman J.C."/>
            <person name="Paull R.E."/>
            <person name="Yu Q."/>
        </authorList>
    </citation>
    <scope>NUCLEOTIDE SEQUENCE [LARGE SCALE GENOMIC DNA]</scope>
    <source>
        <strain evidence="3">cv. F153</strain>
    </source>
</reference>
<keyword evidence="2" id="KW-1133">Transmembrane helix</keyword>
<evidence type="ECO:0000256" key="1">
    <source>
        <dbReference type="SAM" id="Coils"/>
    </source>
</evidence>
<proteinExistence type="predicted"/>
<dbReference type="RefSeq" id="XP_020093260.1">
    <property type="nucleotide sequence ID" value="XM_020237671.1"/>
</dbReference>
<feature type="transmembrane region" description="Helical" evidence="2">
    <location>
        <begin position="297"/>
        <end position="322"/>
    </location>
</feature>
<keyword evidence="2" id="KW-0812">Transmembrane</keyword>
<feature type="transmembrane region" description="Helical" evidence="2">
    <location>
        <begin position="39"/>
        <end position="61"/>
    </location>
</feature>
<keyword evidence="3" id="KW-1185">Reference proteome</keyword>
<name>A0A6P5FJ96_ANACO</name>
<reference evidence="4" key="2">
    <citation type="submission" date="2025-08" db="UniProtKB">
        <authorList>
            <consortium name="RefSeq"/>
        </authorList>
    </citation>
    <scope>IDENTIFICATION</scope>
    <source>
        <tissue evidence="4">Leaf</tissue>
    </source>
</reference>
<evidence type="ECO:0000256" key="2">
    <source>
        <dbReference type="SAM" id="Phobius"/>
    </source>
</evidence>
<dbReference type="PANTHER" id="PTHR36073">
    <property type="match status" value="1"/>
</dbReference>
<keyword evidence="2" id="KW-0472">Membrane</keyword>
<protein>
    <submittedName>
        <fullName evidence="4">Uncharacterized protein LOC109713558</fullName>
    </submittedName>
</protein>
<gene>
    <name evidence="4" type="primary">LOC109713558</name>
</gene>
<feature type="transmembrane region" description="Helical" evidence="2">
    <location>
        <begin position="264"/>
        <end position="285"/>
    </location>
</feature>
<evidence type="ECO:0000313" key="4">
    <source>
        <dbReference type="RefSeq" id="XP_020093260.1"/>
    </source>
</evidence>
<dbReference type="Proteomes" id="UP000515123">
    <property type="component" value="Linkage group 8"/>
</dbReference>
<evidence type="ECO:0000313" key="3">
    <source>
        <dbReference type="Proteomes" id="UP000515123"/>
    </source>
</evidence>
<dbReference type="PANTHER" id="PTHR36073:SF1">
    <property type="entry name" value="OS01G0962100 PROTEIN"/>
    <property type="match status" value="1"/>
</dbReference>
<sequence>MCSWPLSSLQIFFLLGVRAACRAALAWWQLLKLVVSFHAGLFLQFMLWAVAFLTFPVRLLTCLQRERKLERLLHEMQIQMDALVWESKELEDRLEIAYKDRNVMEAICEEIEEDYEKALARIDLLENEMQDLKEENRRLAEGRGKSLWDDKAHDSEDKNVLDALPPRINYDQDPSSWSAPNKSGIIVGDPWDASVKDKSPMHGPSVAAAHQFSSAPPAVSRNLTVDEMFLQRGRVIALYRSVFSAILSVIVGMIVWEAESPCPQLIAALFFVVGMSLCSVVQFFLTIKNKPASDAVALLCINWFILGTLTAPTLPSIAALFVPLADRLAKRALIWL</sequence>
<dbReference type="AlphaFoldDB" id="A0A6P5FJ96"/>
<keyword evidence="1" id="KW-0175">Coiled coil</keyword>
<dbReference type="GeneID" id="109713558"/>
<organism evidence="3 4">
    <name type="scientific">Ananas comosus</name>
    <name type="common">Pineapple</name>
    <name type="synonym">Ananas ananas</name>
    <dbReference type="NCBI Taxonomy" id="4615"/>
    <lineage>
        <taxon>Eukaryota</taxon>
        <taxon>Viridiplantae</taxon>
        <taxon>Streptophyta</taxon>
        <taxon>Embryophyta</taxon>
        <taxon>Tracheophyta</taxon>
        <taxon>Spermatophyta</taxon>
        <taxon>Magnoliopsida</taxon>
        <taxon>Liliopsida</taxon>
        <taxon>Poales</taxon>
        <taxon>Bromeliaceae</taxon>
        <taxon>Bromelioideae</taxon>
        <taxon>Ananas</taxon>
    </lineage>
</organism>
<dbReference type="OrthoDB" id="1937632at2759"/>
<feature type="coiled-coil region" evidence="1">
    <location>
        <begin position="73"/>
        <end position="145"/>
    </location>
</feature>
<feature type="transmembrane region" description="Helical" evidence="2">
    <location>
        <begin position="237"/>
        <end position="258"/>
    </location>
</feature>